<dbReference type="RefSeq" id="WP_259091409.1">
    <property type="nucleotide sequence ID" value="NZ_BAAAZC010000007.1"/>
</dbReference>
<dbReference type="InterPro" id="IPR024732">
    <property type="entry name" value="NAGLU_C"/>
</dbReference>
<gene>
    <name evidence="5" type="ORF">GCM10022210_08660</name>
</gene>
<evidence type="ECO:0000259" key="4">
    <source>
        <dbReference type="Pfam" id="PF12972"/>
    </source>
</evidence>
<keyword evidence="1" id="KW-0378">Hydrolase</keyword>
<accession>A0ABP7PBJ6</accession>
<dbReference type="Pfam" id="PF05089">
    <property type="entry name" value="NAGLU"/>
    <property type="match status" value="1"/>
</dbReference>
<proteinExistence type="predicted"/>
<sequence>MMIGNKSLLKYLLIYFICSVFTNIARAQLNLPASYALIKRVVPGYSQKFKVQLLQSTTAKDVFEVDGSKGTIILRGNNGIAVASALYYYLTQYTHCQITWNGTNLNLPAELPVPTKKVRKNTPYDYRYYLNYCTYSYSMSWWDWKRWEKEIDWMALHGINMPLAITGQEYVWDKVYKAMGFTDQDMKDFFTGPAYFGWFYMGNIDKWDGPLPASWITSHKDLQVKILQRERELGIKPVLPAFTGHVPASFKTHFPDAKLKQTNWNNGFADTYILDSEDPLFAEIGKKFIQEQTKVYGTDHLYSADTFNENEPPSNDPKFLSELSARVYAGMKGADPKAVWVMQGWLFFSDRKFWQNEQIKALLNAVPNDHMIVLDLNTDYEPIWKRTEAFYGKPWIWNMLHNYGGNNSLFGRIEAVATQPAQALNDSKSGRMVGIGLTMEAIEQTPVLYELMTQNTWQNKPVDLQEWLPGYLFNRYGVKSQDAIDAWEILKTTVFNGKDIRDGAESIITGRPTFDSAAVWTRTHLNYNRKDLLPAWDKMIAAIPACRQSSGFNYDLVDVTRQILANYGRPLQQKWIKAYRDKDIKAFEQYTADYLNLITDMDRLLATQKDFMLGPWIADARSWGTNLTEKTLYEKNARNLVTLWGGADSPLHEYSCRQWSGLLNDFYKVRWQKFFDVLRESLENGTEPDFKLFDKSISNWEWQWVNSTGNYPVVPVGSSTMLAEQLYKKYRTTMSNDLK</sequence>
<dbReference type="Gene3D" id="3.20.20.80">
    <property type="entry name" value="Glycosidases"/>
    <property type="match status" value="1"/>
</dbReference>
<evidence type="ECO:0000259" key="2">
    <source>
        <dbReference type="Pfam" id="PF05089"/>
    </source>
</evidence>
<dbReference type="Pfam" id="PF12972">
    <property type="entry name" value="NAGLU_C"/>
    <property type="match status" value="1"/>
</dbReference>
<dbReference type="InterPro" id="IPR024240">
    <property type="entry name" value="NAGLU_N"/>
</dbReference>
<dbReference type="InterPro" id="IPR007781">
    <property type="entry name" value="NAGLU"/>
</dbReference>
<comment type="caution">
    <text evidence="5">The sequence shown here is derived from an EMBL/GenBank/DDBJ whole genome shotgun (WGS) entry which is preliminary data.</text>
</comment>
<dbReference type="Gene3D" id="3.30.379.10">
    <property type="entry name" value="Chitobiase/beta-hexosaminidase domain 2-like"/>
    <property type="match status" value="1"/>
</dbReference>
<evidence type="ECO:0000256" key="1">
    <source>
        <dbReference type="ARBA" id="ARBA00022801"/>
    </source>
</evidence>
<dbReference type="PANTHER" id="PTHR12872">
    <property type="entry name" value="ALPHA-N-ACETYLGLUCOSAMINIDASE"/>
    <property type="match status" value="1"/>
</dbReference>
<evidence type="ECO:0000313" key="6">
    <source>
        <dbReference type="Proteomes" id="UP001500742"/>
    </source>
</evidence>
<protein>
    <submittedName>
        <fullName evidence="5">Alpha-N-acetylglucosaminidase</fullName>
    </submittedName>
</protein>
<reference evidence="6" key="1">
    <citation type="journal article" date="2019" name="Int. J. Syst. Evol. Microbiol.">
        <title>The Global Catalogue of Microorganisms (GCM) 10K type strain sequencing project: providing services to taxonomists for standard genome sequencing and annotation.</title>
        <authorList>
            <consortium name="The Broad Institute Genomics Platform"/>
            <consortium name="The Broad Institute Genome Sequencing Center for Infectious Disease"/>
            <person name="Wu L."/>
            <person name="Ma J."/>
        </authorList>
    </citation>
    <scope>NUCLEOTIDE SEQUENCE [LARGE SCALE GENOMIC DNA]</scope>
    <source>
        <strain evidence="6">JCM 16601</strain>
    </source>
</reference>
<name>A0ABP7PBJ6_9SPHI</name>
<dbReference type="Gene3D" id="1.20.120.670">
    <property type="entry name" value="N-acetyl-b-d-glucoasminidase"/>
    <property type="match status" value="1"/>
</dbReference>
<dbReference type="PANTHER" id="PTHR12872:SF1">
    <property type="entry name" value="ALPHA-N-ACETYLGLUCOSAMINIDASE"/>
    <property type="match status" value="1"/>
</dbReference>
<feature type="domain" description="Alpha-N-acetylglucosaminidase N-terminal" evidence="3">
    <location>
        <begin position="33"/>
        <end position="112"/>
    </location>
</feature>
<dbReference type="InterPro" id="IPR029018">
    <property type="entry name" value="Hex-like_dom2"/>
</dbReference>
<dbReference type="Pfam" id="PF12971">
    <property type="entry name" value="NAGLU_N"/>
    <property type="match status" value="1"/>
</dbReference>
<dbReference type="InterPro" id="IPR024733">
    <property type="entry name" value="NAGLU_tim-barrel"/>
</dbReference>
<dbReference type="Proteomes" id="UP001500742">
    <property type="component" value="Unassembled WGS sequence"/>
</dbReference>
<evidence type="ECO:0000313" key="5">
    <source>
        <dbReference type="EMBL" id="GAA3962912.1"/>
    </source>
</evidence>
<dbReference type="EMBL" id="BAAAZC010000007">
    <property type="protein sequence ID" value="GAA3962912.1"/>
    <property type="molecule type" value="Genomic_DNA"/>
</dbReference>
<dbReference type="InterPro" id="IPR017853">
    <property type="entry name" value="GH"/>
</dbReference>
<feature type="domain" description="Alpha-N-acetylglucosaminidase C-terminal" evidence="4">
    <location>
        <begin position="467"/>
        <end position="729"/>
    </location>
</feature>
<organism evidence="5 6">
    <name type="scientific">Mucilaginibacter dorajii</name>
    <dbReference type="NCBI Taxonomy" id="692994"/>
    <lineage>
        <taxon>Bacteria</taxon>
        <taxon>Pseudomonadati</taxon>
        <taxon>Bacteroidota</taxon>
        <taxon>Sphingobacteriia</taxon>
        <taxon>Sphingobacteriales</taxon>
        <taxon>Sphingobacteriaceae</taxon>
        <taxon>Mucilaginibacter</taxon>
    </lineage>
</organism>
<evidence type="ECO:0000259" key="3">
    <source>
        <dbReference type="Pfam" id="PF12971"/>
    </source>
</evidence>
<keyword evidence="6" id="KW-1185">Reference proteome</keyword>
<feature type="domain" description="Alpha-N-acetylglucosaminidase tim-barrel" evidence="2">
    <location>
        <begin position="127"/>
        <end position="458"/>
    </location>
</feature>
<dbReference type="SUPFAM" id="SSF51445">
    <property type="entry name" value="(Trans)glycosidases"/>
    <property type="match status" value="1"/>
</dbReference>